<evidence type="ECO:0000256" key="2">
    <source>
        <dbReference type="ARBA" id="ARBA00004881"/>
    </source>
</evidence>
<keyword evidence="5" id="KW-0808">Transferase</keyword>
<dbReference type="Gramene" id="PVH66086">
    <property type="protein sequence ID" value="PVH66086"/>
    <property type="gene ID" value="PAHAL_1G145000"/>
</dbReference>
<keyword evidence="4" id="KW-0328">Glycosyltransferase</keyword>
<reference evidence="15" key="1">
    <citation type="submission" date="2018-04" db="EMBL/GenBank/DDBJ databases">
        <title>WGS assembly of Panicum hallii.</title>
        <authorList>
            <person name="Lovell J."/>
            <person name="Jenkins J."/>
            <person name="Lowry D."/>
            <person name="Mamidi S."/>
            <person name="Sreedasyam A."/>
            <person name="Weng X."/>
            <person name="Barry K."/>
            <person name="Bonette J."/>
            <person name="Campitelli B."/>
            <person name="Daum C."/>
            <person name="Gordon S."/>
            <person name="Gould B."/>
            <person name="Lipzen A."/>
            <person name="Macqueen A."/>
            <person name="Palacio-Mejia J."/>
            <person name="Plott C."/>
            <person name="Shakirov E."/>
            <person name="Shu S."/>
            <person name="Yoshinaga Y."/>
            <person name="Zane M."/>
            <person name="Rokhsar D."/>
            <person name="Grimwood J."/>
            <person name="Schmutz J."/>
            <person name="Juenger T."/>
        </authorList>
    </citation>
    <scope>NUCLEOTIDE SEQUENCE [LARGE SCALE GENOMIC DNA]</scope>
    <source>
        <strain evidence="15">FIL2</strain>
    </source>
</reference>
<evidence type="ECO:0000256" key="6">
    <source>
        <dbReference type="ARBA" id="ARBA00022692"/>
    </source>
</evidence>
<keyword evidence="10" id="KW-0325">Glycoprotein</keyword>
<evidence type="ECO:0000256" key="13">
    <source>
        <dbReference type="ARBA" id="ARBA00030350"/>
    </source>
</evidence>
<dbReference type="Proteomes" id="UP000243499">
    <property type="component" value="Chromosome 1"/>
</dbReference>
<dbReference type="InterPro" id="IPR019378">
    <property type="entry name" value="GDP-Fuc_O-FucTrfase"/>
</dbReference>
<keyword evidence="8" id="KW-1133">Transmembrane helix</keyword>
<evidence type="ECO:0000256" key="7">
    <source>
        <dbReference type="ARBA" id="ARBA00022968"/>
    </source>
</evidence>
<dbReference type="GO" id="GO:0016757">
    <property type="term" value="F:glycosyltransferase activity"/>
    <property type="evidence" value="ECO:0007669"/>
    <property type="project" value="UniProtKB-KW"/>
</dbReference>
<dbReference type="AlphaFoldDB" id="A0A2T8KV87"/>
<dbReference type="GO" id="GO:0005802">
    <property type="term" value="C:trans-Golgi network"/>
    <property type="evidence" value="ECO:0007669"/>
    <property type="project" value="TreeGrafter"/>
</dbReference>
<dbReference type="GO" id="GO:0016020">
    <property type="term" value="C:membrane"/>
    <property type="evidence" value="ECO:0007669"/>
    <property type="project" value="UniProtKB-SubCell"/>
</dbReference>
<evidence type="ECO:0000256" key="5">
    <source>
        <dbReference type="ARBA" id="ARBA00022679"/>
    </source>
</evidence>
<comment type="similarity">
    <text evidence="3">Belongs to the glycosyltransferase GT106 family.</text>
</comment>
<comment type="pathway">
    <text evidence="2">Glycan metabolism.</text>
</comment>
<protein>
    <recommendedName>
        <fullName evidence="13">O-fucosyltransferase family protein</fullName>
    </recommendedName>
</protein>
<name>A0A2T8KV87_9POAL</name>
<dbReference type="PANTHER" id="PTHR31741:SF14">
    <property type="entry name" value="O-FUCOSYLTRANSFERASE 1"/>
    <property type="match status" value="1"/>
</dbReference>
<evidence type="ECO:0000256" key="10">
    <source>
        <dbReference type="ARBA" id="ARBA00023180"/>
    </source>
</evidence>
<gene>
    <name evidence="15" type="ORF">PAHAL_1G145000</name>
</gene>
<feature type="region of interest" description="Disordered" evidence="14">
    <location>
        <begin position="200"/>
        <end position="219"/>
    </location>
</feature>
<dbReference type="EMBL" id="CM008046">
    <property type="protein sequence ID" value="PVH66086.1"/>
    <property type="molecule type" value="Genomic_DNA"/>
</dbReference>
<evidence type="ECO:0000256" key="9">
    <source>
        <dbReference type="ARBA" id="ARBA00023136"/>
    </source>
</evidence>
<evidence type="ECO:0000256" key="11">
    <source>
        <dbReference type="ARBA" id="ARBA00023253"/>
    </source>
</evidence>
<evidence type="ECO:0000256" key="12">
    <source>
        <dbReference type="ARBA" id="ARBA00023277"/>
    </source>
</evidence>
<evidence type="ECO:0000313" key="15">
    <source>
        <dbReference type="EMBL" id="PVH66086.1"/>
    </source>
</evidence>
<dbReference type="PANTHER" id="PTHR31741">
    <property type="entry name" value="OS02G0726500 PROTEIN-RELATED"/>
    <property type="match status" value="1"/>
</dbReference>
<evidence type="ECO:0000256" key="1">
    <source>
        <dbReference type="ARBA" id="ARBA00004606"/>
    </source>
</evidence>
<keyword evidence="9" id="KW-0472">Membrane</keyword>
<dbReference type="Pfam" id="PF10250">
    <property type="entry name" value="O-FucT"/>
    <property type="match status" value="1"/>
</dbReference>
<keyword evidence="6" id="KW-0812">Transmembrane</keyword>
<proteinExistence type="inferred from homology"/>
<sequence length="219" mass="25572">MERPRSSRHIRFDHLEMHQYLGMQQLLWRKKCGAVYLCCGRFLWKAIPAQEEVPEDIDDPELQRLRCRVKYHALRFKPHIMKTSSEIVNKVLSEGHFMSIHLRFELDMLAFAGCIDIFTPHEQKILLKYRKEHFAEKLLVTRERRLIGKCPLTPEEEDLILRAMGFDNTTLIYLASGELFGGKRFMKPFEATFPRLENHSTVGPGKLEENTQRASGIGS</sequence>
<evidence type="ECO:0000256" key="3">
    <source>
        <dbReference type="ARBA" id="ARBA00007737"/>
    </source>
</evidence>
<dbReference type="GO" id="GO:0005768">
    <property type="term" value="C:endosome"/>
    <property type="evidence" value="ECO:0007669"/>
    <property type="project" value="TreeGrafter"/>
</dbReference>
<keyword evidence="12" id="KW-0119">Carbohydrate metabolism</keyword>
<keyword evidence="7" id="KW-0735">Signal-anchor</keyword>
<accession>A0A2T8KV87</accession>
<keyword evidence="11" id="KW-0294">Fucose metabolism</keyword>
<evidence type="ECO:0000256" key="4">
    <source>
        <dbReference type="ARBA" id="ARBA00022676"/>
    </source>
</evidence>
<organism evidence="15">
    <name type="scientific">Panicum hallii</name>
    <dbReference type="NCBI Taxonomy" id="206008"/>
    <lineage>
        <taxon>Eukaryota</taxon>
        <taxon>Viridiplantae</taxon>
        <taxon>Streptophyta</taxon>
        <taxon>Embryophyta</taxon>
        <taxon>Tracheophyta</taxon>
        <taxon>Spermatophyta</taxon>
        <taxon>Magnoliopsida</taxon>
        <taxon>Liliopsida</taxon>
        <taxon>Poales</taxon>
        <taxon>Poaceae</taxon>
        <taxon>PACMAD clade</taxon>
        <taxon>Panicoideae</taxon>
        <taxon>Panicodae</taxon>
        <taxon>Paniceae</taxon>
        <taxon>Panicinae</taxon>
        <taxon>Panicum</taxon>
        <taxon>Panicum sect. Panicum</taxon>
    </lineage>
</organism>
<evidence type="ECO:0000256" key="14">
    <source>
        <dbReference type="SAM" id="MobiDB-lite"/>
    </source>
</evidence>
<evidence type="ECO:0000256" key="8">
    <source>
        <dbReference type="ARBA" id="ARBA00022989"/>
    </source>
</evidence>
<dbReference type="GO" id="GO:0006004">
    <property type="term" value="P:fucose metabolic process"/>
    <property type="evidence" value="ECO:0007669"/>
    <property type="project" value="UniProtKB-KW"/>
</dbReference>
<comment type="subcellular location">
    <subcellularLocation>
        <location evidence="1">Membrane</location>
        <topology evidence="1">Single-pass type II membrane protein</topology>
    </subcellularLocation>
</comment>